<sequence length="59" mass="6585">MNGNPVIFRLNLIIALLISNIVLMIIFFLPLELLTLGVVLLATLLPVAGLILLLRIRHR</sequence>
<keyword evidence="3" id="KW-1185">Reference proteome</keyword>
<dbReference type="EMBL" id="FOZS01000001">
    <property type="protein sequence ID" value="SFS46595.1"/>
    <property type="molecule type" value="Genomic_DNA"/>
</dbReference>
<reference evidence="3" key="1">
    <citation type="submission" date="2016-10" db="EMBL/GenBank/DDBJ databases">
        <authorList>
            <person name="Varghese N."/>
            <person name="Submissions S."/>
        </authorList>
    </citation>
    <scope>NUCLEOTIDE SEQUENCE [LARGE SCALE GENOMIC DNA]</scope>
    <source>
        <strain evidence="3">DSM 22427</strain>
    </source>
</reference>
<feature type="transmembrane region" description="Helical" evidence="1">
    <location>
        <begin position="34"/>
        <end position="54"/>
    </location>
</feature>
<keyword evidence="1" id="KW-0472">Membrane</keyword>
<name>A0A1I6Q2M9_9EURY</name>
<keyword evidence="1" id="KW-0812">Transmembrane</keyword>
<evidence type="ECO:0000313" key="3">
    <source>
        <dbReference type="Proteomes" id="UP000199199"/>
    </source>
</evidence>
<feature type="transmembrane region" description="Helical" evidence="1">
    <location>
        <begin position="7"/>
        <end position="28"/>
    </location>
</feature>
<accession>A0A1I6Q2M9</accession>
<keyword evidence="1" id="KW-1133">Transmembrane helix</keyword>
<protein>
    <submittedName>
        <fullName evidence="2">Uncharacterized protein</fullName>
    </submittedName>
</protein>
<proteinExistence type="predicted"/>
<evidence type="ECO:0000313" key="2">
    <source>
        <dbReference type="EMBL" id="SFS46595.1"/>
    </source>
</evidence>
<dbReference type="Proteomes" id="UP000199199">
    <property type="component" value="Unassembled WGS sequence"/>
</dbReference>
<gene>
    <name evidence="2" type="ORF">SAMN04488556_0935</name>
</gene>
<dbReference type="AlphaFoldDB" id="A0A1I6Q2M9"/>
<organism evidence="2 3">
    <name type="scientific">Halostagnicola kamekurae</name>
    <dbReference type="NCBI Taxonomy" id="619731"/>
    <lineage>
        <taxon>Archaea</taxon>
        <taxon>Methanobacteriati</taxon>
        <taxon>Methanobacteriota</taxon>
        <taxon>Stenosarchaea group</taxon>
        <taxon>Halobacteria</taxon>
        <taxon>Halobacteriales</taxon>
        <taxon>Natrialbaceae</taxon>
        <taxon>Halostagnicola</taxon>
    </lineage>
</organism>
<evidence type="ECO:0000256" key="1">
    <source>
        <dbReference type="SAM" id="Phobius"/>
    </source>
</evidence>